<gene>
    <name evidence="5" type="ORF">NRE15_01700</name>
</gene>
<dbReference type="Proteomes" id="UP001315967">
    <property type="component" value="Chromosome"/>
</dbReference>
<name>A0ABY5P714_9LACT</name>
<reference evidence="5 6" key="1">
    <citation type="submission" date="2022-08" db="EMBL/GenBank/DDBJ databases">
        <title>Aerococcaceae sp. nov isolated from spoiled eye mask.</title>
        <authorList>
            <person name="Zhou G."/>
            <person name="Xie X.-B."/>
            <person name="Shi Q.-S."/>
            <person name="Wang Y.-S."/>
            <person name="Wen X."/>
            <person name="Peng H."/>
            <person name="Yang X.-J."/>
            <person name="Tao H.-B."/>
            <person name="Huang X.-M."/>
        </authorList>
    </citation>
    <scope>NUCLEOTIDE SEQUENCE [LARGE SCALE GENOMIC DNA]</scope>
    <source>
        <strain evidence="6">DM20194951</strain>
    </source>
</reference>
<dbReference type="CDD" id="cd18095">
    <property type="entry name" value="SpoU-like_rRNA-MTase"/>
    <property type="match status" value="1"/>
</dbReference>
<keyword evidence="3" id="KW-0808">Transferase</keyword>
<keyword evidence="2 5" id="KW-0489">Methyltransferase</keyword>
<organism evidence="5 6">
    <name type="scientific">Fundicoccus culcitae</name>
    <dbReference type="NCBI Taxonomy" id="2969821"/>
    <lineage>
        <taxon>Bacteria</taxon>
        <taxon>Bacillati</taxon>
        <taxon>Bacillota</taxon>
        <taxon>Bacilli</taxon>
        <taxon>Lactobacillales</taxon>
        <taxon>Aerococcaceae</taxon>
        <taxon>Fundicoccus</taxon>
    </lineage>
</organism>
<dbReference type="SMART" id="SM00967">
    <property type="entry name" value="SpoU_sub_bind"/>
    <property type="match status" value="1"/>
</dbReference>
<keyword evidence="6" id="KW-1185">Reference proteome</keyword>
<dbReference type="InterPro" id="IPR029064">
    <property type="entry name" value="Ribosomal_eL30-like_sf"/>
</dbReference>
<evidence type="ECO:0000256" key="1">
    <source>
        <dbReference type="ARBA" id="ARBA00007228"/>
    </source>
</evidence>
<dbReference type="Gene3D" id="3.30.1330.30">
    <property type="match status" value="1"/>
</dbReference>
<sequence>MKPLEVTIKSKQNQQLKAWRKLKTSKGRQKAQRYLIEGWHLVEEAILSKAAIDKIIVSEANLALFNETFPTLNHPIEVLADFLVADLAETETSQGIFAVLAMATAKESWQPLANKYLLIDQVQDPGNLGTLIRTADAAGFDGIIIGDGTVDMYNDKVIRATQGSLWHLDIQQMALEKAIPLLQTHAVPVLATALYQKAIDYRTLDKTNPKVAIIVGNEGRGVQPTILEQADHLIYIPMYGKAESLNVAIAAAILMFHFV</sequence>
<dbReference type="GO" id="GO:0008168">
    <property type="term" value="F:methyltransferase activity"/>
    <property type="evidence" value="ECO:0007669"/>
    <property type="project" value="UniProtKB-KW"/>
</dbReference>
<comment type="similarity">
    <text evidence="1">Belongs to the class IV-like SAM-binding methyltransferase superfamily. RNA methyltransferase TrmH family.</text>
</comment>
<dbReference type="Pfam" id="PF22435">
    <property type="entry name" value="MRM3-like_sub_bind"/>
    <property type="match status" value="1"/>
</dbReference>
<dbReference type="InterPro" id="IPR001537">
    <property type="entry name" value="SpoU_MeTrfase"/>
</dbReference>
<evidence type="ECO:0000313" key="6">
    <source>
        <dbReference type="Proteomes" id="UP001315967"/>
    </source>
</evidence>
<dbReference type="RefSeq" id="WP_313793892.1">
    <property type="nucleotide sequence ID" value="NZ_CP102453.1"/>
</dbReference>
<dbReference type="PANTHER" id="PTHR43191:SF2">
    <property type="entry name" value="RRNA METHYLTRANSFERASE 3, MITOCHONDRIAL"/>
    <property type="match status" value="1"/>
</dbReference>
<dbReference type="EMBL" id="CP102453">
    <property type="protein sequence ID" value="UUX34390.1"/>
    <property type="molecule type" value="Genomic_DNA"/>
</dbReference>
<evidence type="ECO:0000256" key="3">
    <source>
        <dbReference type="ARBA" id="ARBA00022679"/>
    </source>
</evidence>
<dbReference type="PANTHER" id="PTHR43191">
    <property type="entry name" value="RRNA METHYLTRANSFERASE 3"/>
    <property type="match status" value="1"/>
</dbReference>
<accession>A0ABY5P714</accession>
<dbReference type="InterPro" id="IPR013123">
    <property type="entry name" value="SpoU_subst-bd"/>
</dbReference>
<proteinExistence type="inferred from homology"/>
<evidence type="ECO:0000256" key="2">
    <source>
        <dbReference type="ARBA" id="ARBA00022603"/>
    </source>
</evidence>
<dbReference type="InterPro" id="IPR029026">
    <property type="entry name" value="tRNA_m1G_MTases_N"/>
</dbReference>
<dbReference type="SUPFAM" id="SSF55315">
    <property type="entry name" value="L30e-like"/>
    <property type="match status" value="1"/>
</dbReference>
<evidence type="ECO:0000259" key="4">
    <source>
        <dbReference type="SMART" id="SM00967"/>
    </source>
</evidence>
<dbReference type="SUPFAM" id="SSF75217">
    <property type="entry name" value="alpha/beta knot"/>
    <property type="match status" value="1"/>
</dbReference>
<evidence type="ECO:0000313" key="5">
    <source>
        <dbReference type="EMBL" id="UUX34390.1"/>
    </source>
</evidence>
<dbReference type="GO" id="GO:0032259">
    <property type="term" value="P:methylation"/>
    <property type="evidence" value="ECO:0007669"/>
    <property type="project" value="UniProtKB-KW"/>
</dbReference>
<dbReference type="InterPro" id="IPR029028">
    <property type="entry name" value="Alpha/beta_knot_MTases"/>
</dbReference>
<dbReference type="Pfam" id="PF00588">
    <property type="entry name" value="SpoU_methylase"/>
    <property type="match status" value="1"/>
</dbReference>
<protein>
    <submittedName>
        <fullName evidence="5">RNA methyltransferase</fullName>
    </submittedName>
</protein>
<dbReference type="InterPro" id="IPR051259">
    <property type="entry name" value="rRNA_Methyltransferase"/>
</dbReference>
<dbReference type="InterPro" id="IPR053888">
    <property type="entry name" value="MRM3-like_sub_bind"/>
</dbReference>
<feature type="domain" description="RNA 2-O ribose methyltransferase substrate binding" evidence="4">
    <location>
        <begin position="35"/>
        <end position="106"/>
    </location>
</feature>
<dbReference type="Gene3D" id="3.40.1280.10">
    <property type="match status" value="1"/>
</dbReference>